<dbReference type="OrthoDB" id="119951at2"/>
<dbReference type="EMBL" id="MKJU01000025">
    <property type="protein sequence ID" value="OHU91067.1"/>
    <property type="molecule type" value="Genomic_DNA"/>
</dbReference>
<dbReference type="Pfam" id="PF00144">
    <property type="entry name" value="Beta-lactamase"/>
    <property type="match status" value="1"/>
</dbReference>
<proteinExistence type="predicted"/>
<name>A0A1S1MVD9_9GAMM</name>
<dbReference type="InterPro" id="IPR001466">
    <property type="entry name" value="Beta-lactam-related"/>
</dbReference>
<dbReference type="RefSeq" id="WP_070984607.1">
    <property type="nucleotide sequence ID" value="NZ_MKJU01000025.1"/>
</dbReference>
<feature type="domain" description="Beta-lactamase-related" evidence="2">
    <location>
        <begin position="37"/>
        <end position="356"/>
    </location>
</feature>
<reference evidence="3 4" key="1">
    <citation type="submission" date="2016-09" db="EMBL/GenBank/DDBJ databases">
        <title>Pseudoalteromonas amylolytica sp. nov., isolated from the surface seawater.</title>
        <authorList>
            <person name="Wu Y.-H."/>
            <person name="Cheng H."/>
            <person name="Jin X.-B."/>
            <person name="Wang C.-S."/>
            <person name="Xu X.-W."/>
        </authorList>
    </citation>
    <scope>NUCLEOTIDE SEQUENCE [LARGE SCALE GENOMIC DNA]</scope>
    <source>
        <strain evidence="3 4">JW1</strain>
    </source>
</reference>
<feature type="signal peptide" evidence="1">
    <location>
        <begin position="1"/>
        <end position="18"/>
    </location>
</feature>
<evidence type="ECO:0000313" key="3">
    <source>
        <dbReference type="EMBL" id="OHU91067.1"/>
    </source>
</evidence>
<keyword evidence="1" id="KW-0732">Signal</keyword>
<comment type="caution">
    <text evidence="3">The sequence shown here is derived from an EMBL/GenBank/DDBJ whole genome shotgun (WGS) entry which is preliminary data.</text>
</comment>
<evidence type="ECO:0000256" key="1">
    <source>
        <dbReference type="SAM" id="SignalP"/>
    </source>
</evidence>
<gene>
    <name evidence="3" type="ORF">BET10_09370</name>
</gene>
<sequence>MKYLVLVVFWLFATNTVASEDKKQQWHQFLNSYSKQVERKLKEKSIPGAALSVVHGEFGSLAKGYGKTKVNKGRTVDENTRFRLASVSKTFAGSLTAKLASAQYLALDEYVSTYLPYLKGTDYQHLKVYHLLSHSSGLVPNAYDNLIESRMSYEQIVERLIKVERICKPGQCYGYQNAMFSLISDVILHATGMSYERWLQEFIFTPLKMNDGGIGIESMEKDNNYALPHVLGRKRWHTAKLKPHYYKVAPAAGVNASANDMVQWLKAQLGLYPEVLSLDALTLQSRPYTHTKRELRRRIWREHVNEAFYGLGWRIYDFDGEYVLYHSGWVQGYRTDLVVIPALNVGFSLLLNAESGVINQLTTDFITQVIKKYRVAPTHSDDGA</sequence>
<dbReference type="PANTHER" id="PTHR46825">
    <property type="entry name" value="D-ALANYL-D-ALANINE-CARBOXYPEPTIDASE/ENDOPEPTIDASE AMPH"/>
    <property type="match status" value="1"/>
</dbReference>
<evidence type="ECO:0000313" key="4">
    <source>
        <dbReference type="Proteomes" id="UP000179786"/>
    </source>
</evidence>
<accession>A0A1S1MVD9</accession>
<dbReference type="AlphaFoldDB" id="A0A1S1MVD9"/>
<feature type="chain" id="PRO_5010334830" evidence="1">
    <location>
        <begin position="19"/>
        <end position="384"/>
    </location>
</feature>
<dbReference type="InterPro" id="IPR050491">
    <property type="entry name" value="AmpC-like"/>
</dbReference>
<organism evidence="3 4">
    <name type="scientific">Pseudoalteromonas amylolytica</name>
    <dbReference type="NCBI Taxonomy" id="1859457"/>
    <lineage>
        <taxon>Bacteria</taxon>
        <taxon>Pseudomonadati</taxon>
        <taxon>Pseudomonadota</taxon>
        <taxon>Gammaproteobacteria</taxon>
        <taxon>Alteromonadales</taxon>
        <taxon>Pseudoalteromonadaceae</taxon>
        <taxon>Pseudoalteromonas</taxon>
    </lineage>
</organism>
<dbReference type="InterPro" id="IPR012338">
    <property type="entry name" value="Beta-lactam/transpept-like"/>
</dbReference>
<dbReference type="STRING" id="1859457.BET10_09370"/>
<protein>
    <submittedName>
        <fullName evidence="3">Serine hydrolase</fullName>
    </submittedName>
</protein>
<dbReference type="GO" id="GO:0016787">
    <property type="term" value="F:hydrolase activity"/>
    <property type="evidence" value="ECO:0007669"/>
    <property type="project" value="UniProtKB-KW"/>
</dbReference>
<dbReference type="SUPFAM" id="SSF56601">
    <property type="entry name" value="beta-lactamase/transpeptidase-like"/>
    <property type="match status" value="1"/>
</dbReference>
<keyword evidence="3" id="KW-0378">Hydrolase</keyword>
<keyword evidence="4" id="KW-1185">Reference proteome</keyword>
<dbReference type="PANTHER" id="PTHR46825:SF15">
    <property type="entry name" value="BETA-LACTAMASE-RELATED DOMAIN-CONTAINING PROTEIN"/>
    <property type="match status" value="1"/>
</dbReference>
<dbReference type="Gene3D" id="3.40.710.10">
    <property type="entry name" value="DD-peptidase/beta-lactamase superfamily"/>
    <property type="match status" value="1"/>
</dbReference>
<evidence type="ECO:0000259" key="2">
    <source>
        <dbReference type="Pfam" id="PF00144"/>
    </source>
</evidence>
<dbReference type="Proteomes" id="UP000179786">
    <property type="component" value="Unassembled WGS sequence"/>
</dbReference>